<proteinExistence type="inferred from homology"/>
<dbReference type="AlphaFoldDB" id="A0A921NPA2"/>
<dbReference type="GO" id="GO:0042773">
    <property type="term" value="P:ATP synthesis coupled electron transport"/>
    <property type="evidence" value="ECO:0007669"/>
    <property type="project" value="TreeGrafter"/>
</dbReference>
<dbReference type="Proteomes" id="UP000698242">
    <property type="component" value="Unassembled WGS sequence"/>
</dbReference>
<evidence type="ECO:0000256" key="12">
    <source>
        <dbReference type="SAM" id="Phobius"/>
    </source>
</evidence>
<dbReference type="InterPro" id="IPR002429">
    <property type="entry name" value="CcO_II-like_C"/>
</dbReference>
<sequence length="336" mass="36049">MPHRREGIEIFARKPTAVVAGAVFAAFGLSACEGPQSAFGATGADAIQLETLFIVMLVGAAILWVAVNGLFFYVTRVHTTSISRRLANGVIIGGGIGLPLVVVTALLVYGLSIMPDQRAEGDGLVVKVTGEKWWWRTEYQPLAGAPVVSANEIRLPTGSRTTFELTSERVIHSFWIPKLGGKMDMFPGRTTVLTLEPVTPGIYRGQCAEFCGESHALMAFKAVVMEPDAFDAWLEAEAAPIQADPQAPGAEIFFGEGCGACHALRGTQANGAVGPDLTHLATRESLAAAALPMNREALAKWVRNPETYKPGVKMPAYDHLSDEELDTLAGWLMELK</sequence>
<dbReference type="GO" id="GO:0004129">
    <property type="term" value="F:cytochrome-c oxidase activity"/>
    <property type="evidence" value="ECO:0007669"/>
    <property type="project" value="UniProtKB-EC"/>
</dbReference>
<evidence type="ECO:0000259" key="13">
    <source>
        <dbReference type="PROSITE" id="PS50857"/>
    </source>
</evidence>
<evidence type="ECO:0000313" key="15">
    <source>
        <dbReference type="EMBL" id="KAF0675846.1"/>
    </source>
</evidence>
<feature type="transmembrane region" description="Helical" evidence="12">
    <location>
        <begin position="50"/>
        <end position="74"/>
    </location>
</feature>
<evidence type="ECO:0000256" key="9">
    <source>
        <dbReference type="ARBA" id="ARBA00023136"/>
    </source>
</evidence>
<keyword evidence="8" id="KW-0186">Copper</keyword>
<dbReference type="PANTHER" id="PTHR22888:SF9">
    <property type="entry name" value="CYTOCHROME C OXIDASE SUBUNIT 2"/>
    <property type="match status" value="1"/>
</dbReference>
<dbReference type="InterPro" id="IPR009056">
    <property type="entry name" value="Cyt_c-like_dom"/>
</dbReference>
<dbReference type="GO" id="GO:0016020">
    <property type="term" value="C:membrane"/>
    <property type="evidence" value="ECO:0007669"/>
    <property type="project" value="UniProtKB-SubCell"/>
</dbReference>
<dbReference type="OrthoDB" id="9781261at2"/>
<comment type="catalytic activity">
    <reaction evidence="10">
        <text>4 Fe(II)-[cytochrome c] + O2 + 8 H(+)(in) = 4 Fe(III)-[cytochrome c] + 2 H2O + 4 H(+)(out)</text>
        <dbReference type="Rhea" id="RHEA:11436"/>
        <dbReference type="Rhea" id="RHEA-COMP:10350"/>
        <dbReference type="Rhea" id="RHEA-COMP:14399"/>
        <dbReference type="ChEBI" id="CHEBI:15377"/>
        <dbReference type="ChEBI" id="CHEBI:15378"/>
        <dbReference type="ChEBI" id="CHEBI:15379"/>
        <dbReference type="ChEBI" id="CHEBI:29033"/>
        <dbReference type="ChEBI" id="CHEBI:29034"/>
        <dbReference type="EC" id="7.1.1.9"/>
    </reaction>
</comment>
<keyword evidence="3" id="KW-0813">Transport</keyword>
<evidence type="ECO:0000256" key="11">
    <source>
        <dbReference type="PROSITE-ProRule" id="PRU00433"/>
    </source>
</evidence>
<dbReference type="PROSITE" id="PS51007">
    <property type="entry name" value="CYTC"/>
    <property type="match status" value="1"/>
</dbReference>
<evidence type="ECO:0000256" key="2">
    <source>
        <dbReference type="ARBA" id="ARBA00007866"/>
    </source>
</evidence>
<dbReference type="Pfam" id="PF00116">
    <property type="entry name" value="COX2"/>
    <property type="match status" value="1"/>
</dbReference>
<dbReference type="InterPro" id="IPR045187">
    <property type="entry name" value="CcO_II"/>
</dbReference>
<evidence type="ECO:0000256" key="7">
    <source>
        <dbReference type="ARBA" id="ARBA00023004"/>
    </source>
</evidence>
<evidence type="ECO:0000256" key="10">
    <source>
        <dbReference type="ARBA" id="ARBA00047816"/>
    </source>
</evidence>
<dbReference type="EMBL" id="APKE01000022">
    <property type="protein sequence ID" value="KAF0675846.1"/>
    <property type="molecule type" value="Genomic_DNA"/>
</dbReference>
<keyword evidence="9 12" id="KW-0472">Membrane</keyword>
<keyword evidence="4 11" id="KW-0349">Heme</keyword>
<dbReference type="PROSITE" id="PS00078">
    <property type="entry name" value="COX2"/>
    <property type="match status" value="1"/>
</dbReference>
<feature type="transmembrane region" description="Helical" evidence="12">
    <location>
        <begin position="86"/>
        <end position="111"/>
    </location>
</feature>
<evidence type="ECO:0000256" key="4">
    <source>
        <dbReference type="ARBA" id="ARBA00022617"/>
    </source>
</evidence>
<dbReference type="InterPro" id="IPR001505">
    <property type="entry name" value="Copper_CuA"/>
</dbReference>
<dbReference type="PROSITE" id="PS50857">
    <property type="entry name" value="COX2_CUA"/>
    <property type="match status" value="1"/>
</dbReference>
<keyword evidence="12" id="KW-1133">Transmembrane helix</keyword>
<dbReference type="PANTHER" id="PTHR22888">
    <property type="entry name" value="CYTOCHROME C OXIDASE, SUBUNIT II"/>
    <property type="match status" value="1"/>
</dbReference>
<evidence type="ECO:0000256" key="5">
    <source>
        <dbReference type="ARBA" id="ARBA00022723"/>
    </source>
</evidence>
<dbReference type="GO" id="GO:0020037">
    <property type="term" value="F:heme binding"/>
    <property type="evidence" value="ECO:0007669"/>
    <property type="project" value="InterPro"/>
</dbReference>
<gene>
    <name evidence="15" type="primary">qoxB</name>
    <name evidence="15" type="ORF">PMES_01932</name>
</gene>
<comment type="caution">
    <text evidence="15">The sequence shown here is derived from an EMBL/GenBank/DDBJ whole genome shotgun (WGS) entry which is preliminary data.</text>
</comment>
<name>A0A921NPA2_9RHOB</name>
<dbReference type="InterPro" id="IPR034236">
    <property type="entry name" value="CuRO_CcO_Caa3_II"/>
</dbReference>
<keyword evidence="15" id="KW-0560">Oxidoreductase</keyword>
<dbReference type="InterPro" id="IPR036909">
    <property type="entry name" value="Cyt_c-like_dom_sf"/>
</dbReference>
<keyword evidence="6" id="KW-0249">Electron transport</keyword>
<evidence type="ECO:0000259" key="14">
    <source>
        <dbReference type="PROSITE" id="PS51007"/>
    </source>
</evidence>
<dbReference type="GO" id="GO:0005507">
    <property type="term" value="F:copper ion binding"/>
    <property type="evidence" value="ECO:0007669"/>
    <property type="project" value="InterPro"/>
</dbReference>
<protein>
    <submittedName>
        <fullName evidence="15">QoxB Quinol oxidase subunit II</fullName>
        <ecNumber evidence="15">1.9.3.1</ecNumber>
    </submittedName>
</protein>
<keyword evidence="16" id="KW-1185">Reference proteome</keyword>
<feature type="domain" description="Cytochrome oxidase subunit II copper A binding" evidence="13">
    <location>
        <begin position="121"/>
        <end position="236"/>
    </location>
</feature>
<dbReference type="PROSITE" id="PS51257">
    <property type="entry name" value="PROKAR_LIPOPROTEIN"/>
    <property type="match status" value="1"/>
</dbReference>
<dbReference type="InterPro" id="IPR008972">
    <property type="entry name" value="Cupredoxin"/>
</dbReference>
<accession>A0A921NPA2</accession>
<dbReference type="Gene3D" id="2.60.40.420">
    <property type="entry name" value="Cupredoxins - blue copper proteins"/>
    <property type="match status" value="1"/>
</dbReference>
<dbReference type="SUPFAM" id="SSF46626">
    <property type="entry name" value="Cytochrome c"/>
    <property type="match status" value="1"/>
</dbReference>
<organism evidence="15 16">
    <name type="scientific">Profundibacterium mesophilum KAUST100406-0324</name>
    <dbReference type="NCBI Taxonomy" id="1037889"/>
    <lineage>
        <taxon>Bacteria</taxon>
        <taxon>Pseudomonadati</taxon>
        <taxon>Pseudomonadota</taxon>
        <taxon>Alphaproteobacteria</taxon>
        <taxon>Rhodobacterales</taxon>
        <taxon>Roseobacteraceae</taxon>
        <taxon>Profundibacterium</taxon>
    </lineage>
</organism>
<comment type="similarity">
    <text evidence="2">Belongs to the cytochrome c oxidase subunit 2 family.</text>
</comment>
<evidence type="ECO:0000256" key="6">
    <source>
        <dbReference type="ARBA" id="ARBA00022982"/>
    </source>
</evidence>
<feature type="domain" description="Cytochrome c" evidence="14">
    <location>
        <begin position="244"/>
        <end position="336"/>
    </location>
</feature>
<dbReference type="CDD" id="cd04213">
    <property type="entry name" value="CuRO_CcO_Caa3_II"/>
    <property type="match status" value="1"/>
</dbReference>
<evidence type="ECO:0000256" key="8">
    <source>
        <dbReference type="ARBA" id="ARBA00023008"/>
    </source>
</evidence>
<dbReference type="GO" id="GO:0016491">
    <property type="term" value="F:oxidoreductase activity"/>
    <property type="evidence" value="ECO:0007669"/>
    <property type="project" value="UniProtKB-KW"/>
</dbReference>
<dbReference type="Pfam" id="PF00034">
    <property type="entry name" value="Cytochrom_C"/>
    <property type="match status" value="1"/>
</dbReference>
<comment type="subcellular location">
    <subcellularLocation>
        <location evidence="1">Membrane</location>
    </subcellularLocation>
</comment>
<keyword evidence="7 11" id="KW-0408">Iron</keyword>
<reference evidence="15" key="1">
    <citation type="submission" date="2013-03" db="EMBL/GenBank/DDBJ databases">
        <title>Genome Sequence of the Profundibacterium mesophilum strain KAUST100406-0324T from Red Sea, a novel genus in the family Rhodobacteraceae.</title>
        <authorList>
            <person name="Essack M."/>
            <person name="Alam I."/>
            <person name="Lafi F."/>
            <person name="Alawi W."/>
            <person name="Kamanu F."/>
            <person name="Al-Suwailem A."/>
            <person name="Lee O.O."/>
            <person name="Xu Y."/>
            <person name="Bajic V."/>
            <person name="Qian P.-Y."/>
            <person name="Archer J."/>
        </authorList>
    </citation>
    <scope>NUCLEOTIDE SEQUENCE</scope>
    <source>
        <strain evidence="15">KAUST100406-0324</strain>
    </source>
</reference>
<dbReference type="SUPFAM" id="SSF49503">
    <property type="entry name" value="Cupredoxins"/>
    <property type="match status" value="1"/>
</dbReference>
<evidence type="ECO:0000256" key="1">
    <source>
        <dbReference type="ARBA" id="ARBA00004370"/>
    </source>
</evidence>
<keyword evidence="5 11" id="KW-0479">Metal-binding</keyword>
<evidence type="ECO:0000313" key="16">
    <source>
        <dbReference type="Proteomes" id="UP000698242"/>
    </source>
</evidence>
<evidence type="ECO:0000256" key="3">
    <source>
        <dbReference type="ARBA" id="ARBA00022448"/>
    </source>
</evidence>
<dbReference type="EC" id="1.9.3.1" evidence="15"/>
<keyword evidence="12" id="KW-0812">Transmembrane</keyword>